<keyword evidence="2 4" id="KW-0808">Transferase</keyword>
<proteinExistence type="predicted"/>
<protein>
    <submittedName>
        <fullName evidence="4">Glycosyltransferase</fullName>
    </submittedName>
</protein>
<evidence type="ECO:0000313" key="5">
    <source>
        <dbReference type="Proteomes" id="UP000051324"/>
    </source>
</evidence>
<comment type="caution">
    <text evidence="4">The sequence shown here is derived from an EMBL/GenBank/DDBJ whole genome shotgun (WGS) entry which is preliminary data.</text>
</comment>
<reference evidence="4 5" key="1">
    <citation type="journal article" date="2015" name="Genome Announc.">
        <title>Expanding the biotechnology potential of lactobacilli through comparative genomics of 213 strains and associated genera.</title>
        <authorList>
            <person name="Sun Z."/>
            <person name="Harris H.M."/>
            <person name="McCann A."/>
            <person name="Guo C."/>
            <person name="Argimon S."/>
            <person name="Zhang W."/>
            <person name="Yang X."/>
            <person name="Jeffery I.B."/>
            <person name="Cooney J.C."/>
            <person name="Kagawa T.F."/>
            <person name="Liu W."/>
            <person name="Song Y."/>
            <person name="Salvetti E."/>
            <person name="Wrobel A."/>
            <person name="Rasinkangas P."/>
            <person name="Parkhill J."/>
            <person name="Rea M.C."/>
            <person name="O'Sullivan O."/>
            <person name="Ritari J."/>
            <person name="Douillard F.P."/>
            <person name="Paul Ross R."/>
            <person name="Yang R."/>
            <person name="Briner A.E."/>
            <person name="Felis G.E."/>
            <person name="de Vos W.M."/>
            <person name="Barrangou R."/>
            <person name="Klaenhammer T.R."/>
            <person name="Caufield P.W."/>
            <person name="Cui Y."/>
            <person name="Zhang H."/>
            <person name="O'Toole P.W."/>
        </authorList>
    </citation>
    <scope>NUCLEOTIDE SEQUENCE [LARGE SCALE GENOMIC DNA]</scope>
    <source>
        <strain evidence="4 5">DSM 16634</strain>
    </source>
</reference>
<dbReference type="SUPFAM" id="SSF53756">
    <property type="entry name" value="UDP-Glycosyltransferase/glycogen phosphorylase"/>
    <property type="match status" value="1"/>
</dbReference>
<dbReference type="Pfam" id="PF00534">
    <property type="entry name" value="Glycos_transf_1"/>
    <property type="match status" value="1"/>
</dbReference>
<feature type="domain" description="Glycosyl transferase family 1" evidence="3">
    <location>
        <begin position="322"/>
        <end position="480"/>
    </location>
</feature>
<keyword evidence="5" id="KW-1185">Reference proteome</keyword>
<dbReference type="Gene3D" id="3.40.50.2000">
    <property type="entry name" value="Glycogen Phosphorylase B"/>
    <property type="match status" value="3"/>
</dbReference>
<dbReference type="InterPro" id="IPR001296">
    <property type="entry name" value="Glyco_trans_1"/>
</dbReference>
<sequence>MPDHKSGIEHAEVKRIKLFEHYQVPCRLVVRDWNKNLHETANAAGIDDKHLLGMFDFFQEAQEVPAKTIKVNDLDFGLRNLTITEENEKSRYLVKRQNGKLVARVNYDKNADKRVVSTELFDGYNNLYRVDLYDSRGFCSLRQWYTPDNKIGSEEWLTPDGRSVIRTFYKFDIHNKLTKTGWLLRDKNHEVHTFDTLDQFFEYFLNRINEQGKNVFVLDRSLLADGALTRLKRPAYTVLHLHNSQAGDSQDPMHSIVNNNYEYSLANIDSYSAVVSATKRQTDDVIARFKPVAKSFTIPVGIVPDETLRAPQVKEDARTFGKVVAVARIAHEKRLDDLVRAIALVKEEVSEVTLDLYGYADPSNNYQEKRKVVETINELGVNDIVKFKGYTSNIGEVLDKAQIFGLTSRMEGFNLAIMEAISHGVVGVTYDVNYGPNDIVQDEHNGYIVDYGDYQALAQKMIKLFKDKKLMQEFSTNAYSSSERYSNENVWHAWQELLKDANETLKGDVTK</sequence>
<gene>
    <name evidence="4" type="ORF">FC32_GL000560</name>
</gene>
<name>A0A0R1TTB1_9LACO</name>
<dbReference type="eggNOG" id="COG0438">
    <property type="taxonomic scope" value="Bacteria"/>
</dbReference>
<dbReference type="PANTHER" id="PTHR12526">
    <property type="entry name" value="GLYCOSYLTRANSFERASE"/>
    <property type="match status" value="1"/>
</dbReference>
<dbReference type="EMBL" id="AZFT01000050">
    <property type="protein sequence ID" value="KRL84540.1"/>
    <property type="molecule type" value="Genomic_DNA"/>
</dbReference>
<evidence type="ECO:0000313" key="4">
    <source>
        <dbReference type="EMBL" id="KRL84540.1"/>
    </source>
</evidence>
<dbReference type="Pfam" id="PF16993">
    <property type="entry name" value="Asp1"/>
    <property type="match status" value="1"/>
</dbReference>
<dbReference type="GO" id="GO:0015031">
    <property type="term" value="P:protein transport"/>
    <property type="evidence" value="ECO:0007669"/>
    <property type="project" value="InterPro"/>
</dbReference>
<accession>A0A0R1TTB1</accession>
<organism evidence="4 5">
    <name type="scientific">Ligilactobacillus apodemi DSM 16634 = JCM 16172</name>
    <dbReference type="NCBI Taxonomy" id="1423724"/>
    <lineage>
        <taxon>Bacteria</taxon>
        <taxon>Bacillati</taxon>
        <taxon>Bacillota</taxon>
        <taxon>Bacilli</taxon>
        <taxon>Lactobacillales</taxon>
        <taxon>Lactobacillaceae</taxon>
        <taxon>Ligilactobacillus</taxon>
    </lineage>
</organism>
<dbReference type="AlphaFoldDB" id="A0A0R1TTB1"/>
<evidence type="ECO:0000256" key="1">
    <source>
        <dbReference type="ARBA" id="ARBA00022676"/>
    </source>
</evidence>
<evidence type="ECO:0000256" key="2">
    <source>
        <dbReference type="ARBA" id="ARBA00022679"/>
    </source>
</evidence>
<dbReference type="STRING" id="1423724.FC32_GL000560"/>
<dbReference type="PANTHER" id="PTHR12526:SF629">
    <property type="entry name" value="TEICHURONIC ACID BIOSYNTHESIS GLYCOSYLTRANSFERASE TUAH-RELATED"/>
    <property type="match status" value="1"/>
</dbReference>
<dbReference type="Proteomes" id="UP000051324">
    <property type="component" value="Unassembled WGS sequence"/>
</dbReference>
<dbReference type="PATRIC" id="fig|1423724.4.peg.594"/>
<dbReference type="InterPro" id="IPR022372">
    <property type="entry name" value="Accessory_SS_Asp1"/>
</dbReference>
<evidence type="ECO:0000259" key="3">
    <source>
        <dbReference type="Pfam" id="PF00534"/>
    </source>
</evidence>
<dbReference type="GO" id="GO:0016757">
    <property type="term" value="F:glycosyltransferase activity"/>
    <property type="evidence" value="ECO:0007669"/>
    <property type="project" value="UniProtKB-KW"/>
</dbReference>
<keyword evidence="1" id="KW-0328">Glycosyltransferase</keyword>